<feature type="region of interest" description="Disordered" evidence="1">
    <location>
        <begin position="84"/>
        <end position="105"/>
    </location>
</feature>
<proteinExistence type="predicted"/>
<dbReference type="Pfam" id="PF12697">
    <property type="entry name" value="Abhydrolase_6"/>
    <property type="match status" value="1"/>
</dbReference>
<dbReference type="PANTHER" id="PTHR43798">
    <property type="entry name" value="MONOACYLGLYCEROL LIPASE"/>
    <property type="match status" value="1"/>
</dbReference>
<dbReference type="InterPro" id="IPR029058">
    <property type="entry name" value="AB_hydrolase_fold"/>
</dbReference>
<dbReference type="InterPro" id="IPR000073">
    <property type="entry name" value="AB_hydrolase_1"/>
</dbReference>
<organism evidence="3">
    <name type="scientific">Sinomonas puerhi</name>
    <dbReference type="NCBI Taxonomy" id="3238584"/>
    <lineage>
        <taxon>Bacteria</taxon>
        <taxon>Bacillati</taxon>
        <taxon>Actinomycetota</taxon>
        <taxon>Actinomycetes</taxon>
        <taxon>Micrococcales</taxon>
        <taxon>Micrococcaceae</taxon>
        <taxon>Sinomonas</taxon>
    </lineage>
</organism>
<evidence type="ECO:0000313" key="3">
    <source>
        <dbReference type="EMBL" id="XDP44015.1"/>
    </source>
</evidence>
<name>A0AB39KZA1_9MICC</name>
<feature type="compositionally biased region" description="Basic and acidic residues" evidence="1">
    <location>
        <begin position="40"/>
        <end position="51"/>
    </location>
</feature>
<dbReference type="KEGG" id="spue:AB5L97_12040"/>
<dbReference type="GO" id="GO:0016020">
    <property type="term" value="C:membrane"/>
    <property type="evidence" value="ECO:0007669"/>
    <property type="project" value="TreeGrafter"/>
</dbReference>
<accession>A0AB39KZA1</accession>
<evidence type="ECO:0000259" key="2">
    <source>
        <dbReference type="Pfam" id="PF12697"/>
    </source>
</evidence>
<dbReference type="RefSeq" id="WP_369044840.1">
    <property type="nucleotide sequence ID" value="NZ_CP163302.1"/>
</dbReference>
<evidence type="ECO:0000256" key="1">
    <source>
        <dbReference type="SAM" id="MobiDB-lite"/>
    </source>
</evidence>
<feature type="domain" description="AB hydrolase-1" evidence="2">
    <location>
        <begin position="58"/>
        <end position="344"/>
    </location>
</feature>
<dbReference type="InterPro" id="IPR050266">
    <property type="entry name" value="AB_hydrolase_sf"/>
</dbReference>
<dbReference type="PRINTS" id="PR00111">
    <property type="entry name" value="ABHYDROLASE"/>
</dbReference>
<protein>
    <submittedName>
        <fullName evidence="3">Alpha/beta fold hydrolase</fullName>
    </submittedName>
</protein>
<keyword evidence="3" id="KW-0378">Hydrolase</keyword>
<gene>
    <name evidence="3" type="ORF">AB5L97_12040</name>
</gene>
<dbReference type="EMBL" id="CP163302">
    <property type="protein sequence ID" value="XDP44015.1"/>
    <property type="molecule type" value="Genomic_DNA"/>
</dbReference>
<sequence length="371" mass="38670">MPDISYRTFDVEVRGGPLRVGEWGRGSADSAGEVHSGRPARSDRAAPRDSTAEEGEVVLAVHGVTSSHLAWPFVARELLAGPGAASGGEASSGAPSASAPSGAAGRVARVLAPDLRGRGRSNALPGPYGMAQHADDLAAVLRAAGVDAGRPAVVVGHSMGAFAALVLADRHRELVDRLVLVDGGFPLELPPGLGRDEAAQALLGPVLARLGMEFESPEAYVDSWRGHPAFAHAWAPEVEDYARYDLDGEAPHLHPATVPAAIPDGNVDLYSGKVLVGALDRLSTPAVFLRAERGFFDDPARLYPDEAIARWHGAYPAIEVRDVPGTNHYTIVMTSDGAAAVARAVLEPPARHGGRLVVSAQPGGKEPDTPQ</sequence>
<dbReference type="SUPFAM" id="SSF53474">
    <property type="entry name" value="alpha/beta-Hydrolases"/>
    <property type="match status" value="1"/>
</dbReference>
<dbReference type="PANTHER" id="PTHR43798:SF33">
    <property type="entry name" value="HYDROLASE, PUTATIVE (AFU_ORTHOLOGUE AFUA_2G14860)-RELATED"/>
    <property type="match status" value="1"/>
</dbReference>
<dbReference type="GO" id="GO:0016787">
    <property type="term" value="F:hydrolase activity"/>
    <property type="evidence" value="ECO:0007669"/>
    <property type="project" value="UniProtKB-KW"/>
</dbReference>
<reference evidence="3" key="1">
    <citation type="submission" date="2024-07" db="EMBL/GenBank/DDBJ databases">
        <authorList>
            <person name="fu j."/>
        </authorList>
    </citation>
    <scope>NUCLEOTIDE SEQUENCE</scope>
    <source>
        <strain evidence="3">P10A9</strain>
    </source>
</reference>
<feature type="region of interest" description="Disordered" evidence="1">
    <location>
        <begin position="17"/>
        <end position="53"/>
    </location>
</feature>
<dbReference type="AlphaFoldDB" id="A0AB39KZA1"/>
<dbReference type="Gene3D" id="3.40.50.1820">
    <property type="entry name" value="alpha/beta hydrolase"/>
    <property type="match status" value="1"/>
</dbReference>
<feature type="region of interest" description="Disordered" evidence="1">
    <location>
        <begin position="352"/>
        <end position="371"/>
    </location>
</feature>